<evidence type="ECO:0000313" key="3">
    <source>
        <dbReference type="WBParaSite" id="nRc.2.0.1.t09063-RA"/>
    </source>
</evidence>
<dbReference type="Proteomes" id="UP000887565">
    <property type="component" value="Unplaced"/>
</dbReference>
<feature type="transmembrane region" description="Helical" evidence="1">
    <location>
        <begin position="6"/>
        <end position="31"/>
    </location>
</feature>
<protein>
    <submittedName>
        <fullName evidence="3">Uncharacterized protein</fullName>
    </submittedName>
</protein>
<accession>A0A915I4K6</accession>
<dbReference type="WBParaSite" id="nRc.2.0.1.t09063-RA">
    <property type="protein sequence ID" value="nRc.2.0.1.t09063-RA"/>
    <property type="gene ID" value="nRc.2.0.1.g09063"/>
</dbReference>
<name>A0A915I4K6_ROMCU</name>
<evidence type="ECO:0000313" key="2">
    <source>
        <dbReference type="Proteomes" id="UP000887565"/>
    </source>
</evidence>
<keyword evidence="1" id="KW-1133">Transmembrane helix</keyword>
<evidence type="ECO:0000256" key="1">
    <source>
        <dbReference type="SAM" id="Phobius"/>
    </source>
</evidence>
<reference evidence="3" key="1">
    <citation type="submission" date="2022-11" db="UniProtKB">
        <authorList>
            <consortium name="WormBaseParasite"/>
        </authorList>
    </citation>
    <scope>IDENTIFICATION</scope>
</reference>
<keyword evidence="1" id="KW-0472">Membrane</keyword>
<dbReference type="AlphaFoldDB" id="A0A915I4K6"/>
<sequence>MDLNRVILMLIVSLISFGICYGPDVVVNFIIEYEFKLLDDQPYFAEIDNPFNLTAINLESMIPATCKEVKEHILGSKTQNTRSVEAFYHTCLHLIPCCKEIDSFFFNKLLKVF</sequence>
<organism evidence="2 3">
    <name type="scientific">Romanomermis culicivorax</name>
    <name type="common">Nematode worm</name>
    <dbReference type="NCBI Taxonomy" id="13658"/>
    <lineage>
        <taxon>Eukaryota</taxon>
        <taxon>Metazoa</taxon>
        <taxon>Ecdysozoa</taxon>
        <taxon>Nematoda</taxon>
        <taxon>Enoplea</taxon>
        <taxon>Dorylaimia</taxon>
        <taxon>Mermithida</taxon>
        <taxon>Mermithoidea</taxon>
        <taxon>Mermithidae</taxon>
        <taxon>Romanomermis</taxon>
    </lineage>
</organism>
<proteinExistence type="predicted"/>
<keyword evidence="1" id="KW-0812">Transmembrane</keyword>
<keyword evidence="2" id="KW-1185">Reference proteome</keyword>